<keyword evidence="4" id="KW-1185">Reference proteome</keyword>
<dbReference type="InterPro" id="IPR036388">
    <property type="entry name" value="WH-like_DNA-bd_sf"/>
</dbReference>
<evidence type="ECO:0000259" key="1">
    <source>
        <dbReference type="Pfam" id="PF03551"/>
    </source>
</evidence>
<dbReference type="Pfam" id="PF10400">
    <property type="entry name" value="Vir_act_alpha_C"/>
    <property type="match status" value="1"/>
</dbReference>
<dbReference type="RefSeq" id="WP_073285728.1">
    <property type="nucleotide sequence ID" value="NZ_FRCP01000008.1"/>
</dbReference>
<dbReference type="STRING" id="1120996.SAMN02746066_01622"/>
<dbReference type="PANTHER" id="PTHR43252">
    <property type="entry name" value="TRANSCRIPTIONAL REGULATOR YQJI"/>
    <property type="match status" value="1"/>
</dbReference>
<evidence type="ECO:0000259" key="2">
    <source>
        <dbReference type="Pfam" id="PF10400"/>
    </source>
</evidence>
<evidence type="ECO:0000313" key="3">
    <source>
        <dbReference type="EMBL" id="SHM32824.1"/>
    </source>
</evidence>
<dbReference type="Pfam" id="PF03551">
    <property type="entry name" value="PadR"/>
    <property type="match status" value="1"/>
</dbReference>
<sequence>MSLKHGLLGLLNYNSMTGYDLSKFFSDSLSFFWTATTSQVYRELTTMERDGWVTSEVEVQFSKPNKKIYSITKVGKQELQDWLTNPNIEQDNPSERNPMLMKVFFGAEVSKEIMMDYMAKTKEYYEGKLKELHQAKEIIAYNDVESSKDKILYWRLCESYGEYCCKAILEWIEEAVHSIKEES</sequence>
<dbReference type="OrthoDB" id="8595425at2"/>
<evidence type="ECO:0000313" key="4">
    <source>
        <dbReference type="Proteomes" id="UP000184038"/>
    </source>
</evidence>
<gene>
    <name evidence="3" type="ORF">SAMN02746066_01622</name>
</gene>
<accession>A0A1M7HWF9</accession>
<dbReference type="Proteomes" id="UP000184038">
    <property type="component" value="Unassembled WGS sequence"/>
</dbReference>
<dbReference type="Gene3D" id="6.10.140.190">
    <property type="match status" value="1"/>
</dbReference>
<dbReference type="PANTHER" id="PTHR43252:SF2">
    <property type="entry name" value="TRANSCRIPTION REGULATOR, PADR-LIKE FAMILY"/>
    <property type="match status" value="1"/>
</dbReference>
<dbReference type="AlphaFoldDB" id="A0A1M7HWF9"/>
<protein>
    <submittedName>
        <fullName evidence="3">DNA-binding transcriptional regulator, PadR family</fullName>
    </submittedName>
</protein>
<dbReference type="Gene3D" id="1.10.10.10">
    <property type="entry name" value="Winged helix-like DNA-binding domain superfamily/Winged helix DNA-binding domain"/>
    <property type="match status" value="1"/>
</dbReference>
<dbReference type="InterPro" id="IPR036390">
    <property type="entry name" value="WH_DNA-bd_sf"/>
</dbReference>
<dbReference type="InterPro" id="IPR018309">
    <property type="entry name" value="Tscrpt_reg_PadR_C"/>
</dbReference>
<dbReference type="EMBL" id="FRCP01000008">
    <property type="protein sequence ID" value="SHM32824.1"/>
    <property type="molecule type" value="Genomic_DNA"/>
</dbReference>
<name>A0A1M7HWF9_9FIRM</name>
<keyword evidence="3" id="KW-0238">DNA-binding</keyword>
<feature type="domain" description="Transcription regulator PadR C-terminal" evidence="2">
    <location>
        <begin position="96"/>
        <end position="176"/>
    </location>
</feature>
<dbReference type="GO" id="GO:0003677">
    <property type="term" value="F:DNA binding"/>
    <property type="evidence" value="ECO:0007669"/>
    <property type="project" value="UniProtKB-KW"/>
</dbReference>
<feature type="domain" description="Transcription regulator PadR N-terminal" evidence="1">
    <location>
        <begin position="7"/>
        <end position="80"/>
    </location>
</feature>
<proteinExistence type="predicted"/>
<dbReference type="InterPro" id="IPR005149">
    <property type="entry name" value="Tscrpt_reg_PadR_N"/>
</dbReference>
<dbReference type="SUPFAM" id="SSF46785">
    <property type="entry name" value="Winged helix' DNA-binding domain"/>
    <property type="match status" value="1"/>
</dbReference>
<reference evidence="3 4" key="1">
    <citation type="submission" date="2016-11" db="EMBL/GenBank/DDBJ databases">
        <authorList>
            <person name="Jaros S."/>
            <person name="Januszkiewicz K."/>
            <person name="Wedrychowicz H."/>
        </authorList>
    </citation>
    <scope>NUCLEOTIDE SEQUENCE [LARGE SCALE GENOMIC DNA]</scope>
    <source>
        <strain evidence="3 4">DSM 15930</strain>
    </source>
</reference>
<organism evidence="3 4">
    <name type="scientific">Anaerosporobacter mobilis DSM 15930</name>
    <dbReference type="NCBI Taxonomy" id="1120996"/>
    <lineage>
        <taxon>Bacteria</taxon>
        <taxon>Bacillati</taxon>
        <taxon>Bacillota</taxon>
        <taxon>Clostridia</taxon>
        <taxon>Lachnospirales</taxon>
        <taxon>Lachnospiraceae</taxon>
        <taxon>Anaerosporobacter</taxon>
    </lineage>
</organism>